<organism evidence="2 3">
    <name type="scientific">Albimonas donghaensis</name>
    <dbReference type="NCBI Taxonomy" id="356660"/>
    <lineage>
        <taxon>Bacteria</taxon>
        <taxon>Pseudomonadati</taxon>
        <taxon>Pseudomonadota</taxon>
        <taxon>Alphaproteobacteria</taxon>
        <taxon>Rhodobacterales</taxon>
        <taxon>Paracoccaceae</taxon>
        <taxon>Albimonas</taxon>
    </lineage>
</organism>
<dbReference type="EMBL" id="FNMZ01000009">
    <property type="protein sequence ID" value="SDX72061.1"/>
    <property type="molecule type" value="Genomic_DNA"/>
</dbReference>
<gene>
    <name evidence="2" type="ORF">SAMN05444336_10911</name>
</gene>
<feature type="region of interest" description="Disordered" evidence="1">
    <location>
        <begin position="1"/>
        <end position="33"/>
    </location>
</feature>
<evidence type="ECO:0000313" key="3">
    <source>
        <dbReference type="Proteomes" id="UP000199118"/>
    </source>
</evidence>
<dbReference type="AlphaFoldDB" id="A0A1H3E041"/>
<evidence type="ECO:0000256" key="1">
    <source>
        <dbReference type="SAM" id="MobiDB-lite"/>
    </source>
</evidence>
<evidence type="ECO:0000313" key="2">
    <source>
        <dbReference type="EMBL" id="SDX72061.1"/>
    </source>
</evidence>
<dbReference type="STRING" id="356660.SAMN05444336_10911"/>
<keyword evidence="3" id="KW-1185">Reference proteome</keyword>
<accession>A0A1H3E041</accession>
<feature type="compositionally biased region" description="Low complexity" evidence="1">
    <location>
        <begin position="15"/>
        <end position="33"/>
    </location>
</feature>
<reference evidence="2 3" key="1">
    <citation type="submission" date="2016-10" db="EMBL/GenBank/DDBJ databases">
        <authorList>
            <person name="de Groot N.N."/>
        </authorList>
    </citation>
    <scope>NUCLEOTIDE SEQUENCE [LARGE SCALE GENOMIC DNA]</scope>
    <source>
        <strain evidence="2 3">DSM 17890</strain>
    </source>
</reference>
<protein>
    <submittedName>
        <fullName evidence="2">Uncharacterized protein</fullName>
    </submittedName>
</protein>
<proteinExistence type="predicted"/>
<name>A0A1H3E041_9RHOB</name>
<sequence length="33" mass="3203">MARMNAGAEPEQDPETAAKPAAPAPGTGPEAPA</sequence>
<dbReference type="Proteomes" id="UP000199118">
    <property type="component" value="Unassembled WGS sequence"/>
</dbReference>